<dbReference type="PANTHER" id="PTHR12489:SF1">
    <property type="entry name" value="LP10272P"/>
    <property type="match status" value="1"/>
</dbReference>
<dbReference type="EMBL" id="GGYP01004982">
    <property type="protein sequence ID" value="MDE49753.1"/>
    <property type="molecule type" value="Transcribed_RNA"/>
</dbReference>
<evidence type="ECO:0000256" key="1">
    <source>
        <dbReference type="ARBA" id="ARBA00004141"/>
    </source>
</evidence>
<evidence type="ECO:0000256" key="3">
    <source>
        <dbReference type="ARBA" id="ARBA00022989"/>
    </source>
</evidence>
<name>A0A6G1S345_9ACAR</name>
<dbReference type="Pfam" id="PF10242">
    <property type="entry name" value="L_HMGIC_fpl"/>
    <property type="match status" value="1"/>
</dbReference>
<feature type="transmembrane region" description="Helical" evidence="5">
    <location>
        <begin position="119"/>
        <end position="140"/>
    </location>
</feature>
<sequence>MEPSNKSMAMAVAAAAAAAAANADPSLTDINYLKIQTSYIKSRSIGVLWAVFTMSFAIIDVIVLVQPQWLGDTEISRGTGYFGLWKSCRLLQDGQDLLCHGRLNDPTSIHITAFKISTLFVAASALMIIFCIICMLAFFFAHPCTVFRLCGWLQFICAISLLSGVLIFPAGWDSPAVKEVCGPEAGSYNVGQCSIRWAYILAIIGVVDCFVLSILAFVLGTRHTKLMPDQYLQQTMVSHHGSLMGFPTVTSKGSLSQAYGANAGSMSQLGKLNKSPSNNPLVYWK</sequence>
<protein>
    <submittedName>
        <fullName evidence="6">Lipoma HMGIC fusion partner-like 3 protein</fullName>
    </submittedName>
</protein>
<keyword evidence="4 5" id="KW-0472">Membrane</keyword>
<dbReference type="GO" id="GO:0007605">
    <property type="term" value="P:sensory perception of sound"/>
    <property type="evidence" value="ECO:0007669"/>
    <property type="project" value="TreeGrafter"/>
</dbReference>
<evidence type="ECO:0000256" key="2">
    <source>
        <dbReference type="ARBA" id="ARBA00022692"/>
    </source>
</evidence>
<evidence type="ECO:0000313" key="7">
    <source>
        <dbReference type="EMBL" id="MDE49753.1"/>
    </source>
</evidence>
<evidence type="ECO:0000256" key="4">
    <source>
        <dbReference type="ARBA" id="ARBA00023136"/>
    </source>
</evidence>
<dbReference type="PANTHER" id="PTHR12489">
    <property type="entry name" value="LIPOMA HMGIC FUSION PARTNER-LIKE PROTEIN"/>
    <property type="match status" value="1"/>
</dbReference>
<accession>A0A6G1S345</accession>
<dbReference type="InterPro" id="IPR019372">
    <property type="entry name" value="LHFPL"/>
</dbReference>
<organism evidence="6">
    <name type="scientific">Aceria tosichella</name>
    <name type="common">wheat curl mite</name>
    <dbReference type="NCBI Taxonomy" id="561515"/>
    <lineage>
        <taxon>Eukaryota</taxon>
        <taxon>Metazoa</taxon>
        <taxon>Ecdysozoa</taxon>
        <taxon>Arthropoda</taxon>
        <taxon>Chelicerata</taxon>
        <taxon>Arachnida</taxon>
        <taxon>Acari</taxon>
        <taxon>Acariformes</taxon>
        <taxon>Trombidiformes</taxon>
        <taxon>Prostigmata</taxon>
        <taxon>Eupodina</taxon>
        <taxon>Eriophyoidea</taxon>
        <taxon>Eriophyidae</taxon>
        <taxon>Eriophyinae</taxon>
        <taxon>Aceriini</taxon>
        <taxon>Aceria</taxon>
    </lineage>
</organism>
<reference evidence="6" key="1">
    <citation type="submission" date="2018-10" db="EMBL/GenBank/DDBJ databases">
        <title>Transcriptome assembly of Aceria tosichella (Wheat curl mite) Type 2.</title>
        <authorList>
            <person name="Scully E.D."/>
            <person name="Geib S.M."/>
            <person name="Palmer N.A."/>
            <person name="Gupta A.K."/>
            <person name="Sarath G."/>
            <person name="Tatineni S."/>
        </authorList>
    </citation>
    <scope>NUCLEOTIDE SEQUENCE</scope>
    <source>
        <strain evidence="6">LincolnNE</strain>
    </source>
</reference>
<feature type="transmembrane region" description="Helical" evidence="5">
    <location>
        <begin position="47"/>
        <end position="65"/>
    </location>
</feature>
<dbReference type="GO" id="GO:0005886">
    <property type="term" value="C:plasma membrane"/>
    <property type="evidence" value="ECO:0007669"/>
    <property type="project" value="TreeGrafter"/>
</dbReference>
<evidence type="ECO:0000313" key="6">
    <source>
        <dbReference type="EMBL" id="MDE44914.1"/>
    </source>
</evidence>
<feature type="transmembrane region" description="Helical" evidence="5">
    <location>
        <begin position="146"/>
        <end position="168"/>
    </location>
</feature>
<dbReference type="AlphaFoldDB" id="A0A6G1S345"/>
<keyword evidence="3 5" id="KW-1133">Transmembrane helix</keyword>
<feature type="transmembrane region" description="Helical" evidence="5">
    <location>
        <begin position="197"/>
        <end position="219"/>
    </location>
</feature>
<keyword evidence="2 5" id="KW-0812">Transmembrane</keyword>
<comment type="subcellular location">
    <subcellularLocation>
        <location evidence="1">Membrane</location>
        <topology evidence="1">Multi-pass membrane protein</topology>
    </subcellularLocation>
</comment>
<dbReference type="EMBL" id="GGYP01000143">
    <property type="protein sequence ID" value="MDE44914.1"/>
    <property type="molecule type" value="Transcribed_RNA"/>
</dbReference>
<proteinExistence type="predicted"/>
<gene>
    <name evidence="6" type="primary">LHFPL3_0</name>
    <name evidence="7" type="synonym">LHFPL3_1</name>
    <name evidence="6" type="ORF">g.18164</name>
    <name evidence="7" type="ORF">g.18165</name>
</gene>
<evidence type="ECO:0000256" key="5">
    <source>
        <dbReference type="SAM" id="Phobius"/>
    </source>
</evidence>